<dbReference type="OrthoDB" id="2799286at2759"/>
<keyword evidence="1" id="KW-1133">Transmembrane helix</keyword>
<organism evidence="2 3">
    <name type="scientific">Trametes pubescens</name>
    <name type="common">White-rot fungus</name>
    <dbReference type="NCBI Taxonomy" id="154538"/>
    <lineage>
        <taxon>Eukaryota</taxon>
        <taxon>Fungi</taxon>
        <taxon>Dikarya</taxon>
        <taxon>Basidiomycota</taxon>
        <taxon>Agaricomycotina</taxon>
        <taxon>Agaricomycetes</taxon>
        <taxon>Polyporales</taxon>
        <taxon>Polyporaceae</taxon>
        <taxon>Trametes</taxon>
    </lineage>
</organism>
<proteinExistence type="predicted"/>
<keyword evidence="3" id="KW-1185">Reference proteome</keyword>
<dbReference type="OMA" id="FVFIQPI"/>
<name>A0A1M2W368_TRAPU</name>
<evidence type="ECO:0000256" key="1">
    <source>
        <dbReference type="SAM" id="Phobius"/>
    </source>
</evidence>
<dbReference type="EMBL" id="MNAD01000308">
    <property type="protein sequence ID" value="OJT14307.1"/>
    <property type="molecule type" value="Genomic_DNA"/>
</dbReference>
<comment type="caution">
    <text evidence="2">The sequence shown here is derived from an EMBL/GenBank/DDBJ whole genome shotgun (WGS) entry which is preliminary data.</text>
</comment>
<sequence length="162" mass="17518">MVVLGITIWKARPVRVPGVKLGVKCTVASIMMRDGVLYFGVLLIANLIGLIIVRFFVFIQPINTWIAMLTAMMTSRFILDLHEAADPRRFDDLSTNGGGISTLVFPSTSKHAPCFDSNSSSMTSTAGCAGVDGTEWECKAVTDAVKRTLRNFGNLLGDSTSL</sequence>
<protein>
    <submittedName>
        <fullName evidence="2">Uncharacterized protein</fullName>
    </submittedName>
</protein>
<evidence type="ECO:0000313" key="3">
    <source>
        <dbReference type="Proteomes" id="UP000184267"/>
    </source>
</evidence>
<keyword evidence="1" id="KW-0472">Membrane</keyword>
<reference evidence="2 3" key="1">
    <citation type="submission" date="2016-10" db="EMBL/GenBank/DDBJ databases">
        <title>Genome sequence of the basidiomycete white-rot fungus Trametes pubescens.</title>
        <authorList>
            <person name="Makela M.R."/>
            <person name="Granchi Z."/>
            <person name="Peng M."/>
            <person name="De Vries R.P."/>
            <person name="Grigoriev I."/>
            <person name="Riley R."/>
            <person name="Hilden K."/>
        </authorList>
    </citation>
    <scope>NUCLEOTIDE SEQUENCE [LARGE SCALE GENOMIC DNA]</scope>
    <source>
        <strain evidence="2 3">FBCC735</strain>
    </source>
</reference>
<keyword evidence="1" id="KW-0812">Transmembrane</keyword>
<feature type="transmembrane region" description="Helical" evidence="1">
    <location>
        <begin position="36"/>
        <end position="56"/>
    </location>
</feature>
<dbReference type="Proteomes" id="UP000184267">
    <property type="component" value="Unassembled WGS sequence"/>
</dbReference>
<accession>A0A1M2W368</accession>
<evidence type="ECO:0000313" key="2">
    <source>
        <dbReference type="EMBL" id="OJT14307.1"/>
    </source>
</evidence>
<gene>
    <name evidence="2" type="ORF">TRAPUB_9168</name>
</gene>
<dbReference type="AlphaFoldDB" id="A0A1M2W368"/>